<dbReference type="InterPro" id="IPR021251">
    <property type="entry name" value="DUF2793"/>
</dbReference>
<dbReference type="Pfam" id="PF10983">
    <property type="entry name" value="DUF2793"/>
    <property type="match status" value="1"/>
</dbReference>
<reference evidence="2" key="1">
    <citation type="submission" date="2015-07" db="EMBL/GenBank/DDBJ databases">
        <authorList>
            <person name="Rodrigo-Torres Lidia"/>
            <person name="Arahal R.David."/>
        </authorList>
    </citation>
    <scope>NUCLEOTIDE SEQUENCE [LARGE SCALE GENOMIC DNA]</scope>
    <source>
        <strain evidence="2">CECT 5112</strain>
    </source>
</reference>
<dbReference type="RefSeq" id="WP_055671181.1">
    <property type="nucleotide sequence ID" value="NZ_CXWD01000004.1"/>
</dbReference>
<protein>
    <submittedName>
        <fullName evidence="1">Uncharacterized protein</fullName>
    </submittedName>
</protein>
<organism evidence="1 2">
    <name type="scientific">Roseibium alexandrii</name>
    <dbReference type="NCBI Taxonomy" id="388408"/>
    <lineage>
        <taxon>Bacteria</taxon>
        <taxon>Pseudomonadati</taxon>
        <taxon>Pseudomonadota</taxon>
        <taxon>Alphaproteobacteria</taxon>
        <taxon>Hyphomicrobiales</taxon>
        <taxon>Stappiaceae</taxon>
        <taxon>Roseibium</taxon>
    </lineage>
</organism>
<evidence type="ECO:0000313" key="2">
    <source>
        <dbReference type="Proteomes" id="UP000053235"/>
    </source>
</evidence>
<gene>
    <name evidence="1" type="ORF">LAX5112_01377</name>
</gene>
<dbReference type="Proteomes" id="UP000053235">
    <property type="component" value="Unassembled WGS sequence"/>
</dbReference>
<accession>A0A0M6ZYN6</accession>
<dbReference type="OrthoDB" id="564699at2"/>
<dbReference type="STRING" id="388408.LAX5112_01377"/>
<proteinExistence type="predicted"/>
<sequence>MSETLRLALPLLAAAQAQKHVTHNEALLTLDALSQPVVQSRGLTAPPAANEGDLYLVAPGASGDWAGRDGELAEWRNGAWAFHAPFEGLAIHVLAEGLDLKYLAGTWRDMGGPLSETRILARGSFGAQSEHRVIEAELSALSGAFVETGLIIPSRAIVFCVSTRTVTAVTGASSYDCGLSGETSKFGGSLGIAAGSSNLGVIGPTAFYAGTALRLTANGGAFSGGTVRLAVHCFFPVAPAA</sequence>
<name>A0A0M6ZYN6_9HYPH</name>
<dbReference type="EMBL" id="CXWD01000004">
    <property type="protein sequence ID" value="CTQ67411.1"/>
    <property type="molecule type" value="Genomic_DNA"/>
</dbReference>
<evidence type="ECO:0000313" key="1">
    <source>
        <dbReference type="EMBL" id="CTQ67411.1"/>
    </source>
</evidence>
<keyword evidence="2" id="KW-1185">Reference proteome</keyword>
<dbReference type="AlphaFoldDB" id="A0A0M6ZYN6"/>